<dbReference type="PANTHER" id="PTHR19316">
    <property type="entry name" value="PROTEIN FOLDING REGULATOR"/>
    <property type="match status" value="1"/>
</dbReference>
<gene>
    <name evidence="2" type="ORF">CDAR_460711</name>
</gene>
<dbReference type="InterPro" id="IPR050693">
    <property type="entry name" value="Hsp70_NEF-Inhibitors"/>
</dbReference>
<dbReference type="GO" id="GO:0005783">
    <property type="term" value="C:endoplasmic reticulum"/>
    <property type="evidence" value="ECO:0007669"/>
    <property type="project" value="TreeGrafter"/>
</dbReference>
<dbReference type="SMART" id="SM00185">
    <property type="entry name" value="ARM"/>
    <property type="match status" value="4"/>
</dbReference>
<proteinExistence type="predicted"/>
<dbReference type="GO" id="GO:0000774">
    <property type="term" value="F:adenyl-nucleotide exchange factor activity"/>
    <property type="evidence" value="ECO:0007669"/>
    <property type="project" value="TreeGrafter"/>
</dbReference>
<dbReference type="Pfam" id="PF25598">
    <property type="entry name" value="ARM_PUB"/>
    <property type="match status" value="1"/>
</dbReference>
<dbReference type="Gene3D" id="1.25.10.10">
    <property type="entry name" value="Leucine-rich Repeat Variant"/>
    <property type="match status" value="1"/>
</dbReference>
<dbReference type="EMBL" id="BPLQ01003352">
    <property type="protein sequence ID" value="GIX99837.1"/>
    <property type="molecule type" value="Genomic_DNA"/>
</dbReference>
<sequence>MSVWMLTKLPNRGHLIIRINMQVCCVDPQQPVFPPTDVEKMKAELIKIDSFMKIVKAGKATSVTFKDLEAAVTVINEIILSVDNSNDFFKIGGFNVLIPLLSCPDNEVVATTAELIADLCQNNPFCQNKALELNILPEVVKLLNNPPDSKICSKGVYALSCLCRNNDKSIKHIKEANIVPLLMKILEESDEKLRAKTAFFLSYLSNFEELREAFYKANMIDSLIKLLGNIQDSSTEHLLSVLRVQVYEHVQSRVQCASKDYNLKEILLNKINFYHSKSEYEEAKEHCDKILALCFPEEKN</sequence>
<dbReference type="PANTHER" id="PTHR19316:SF18">
    <property type="entry name" value="HSP70-BINDING PROTEIN 1"/>
    <property type="match status" value="1"/>
</dbReference>
<dbReference type="Proteomes" id="UP001054837">
    <property type="component" value="Unassembled WGS sequence"/>
</dbReference>
<dbReference type="InterPro" id="IPR000225">
    <property type="entry name" value="Armadillo"/>
</dbReference>
<evidence type="ECO:0000313" key="2">
    <source>
        <dbReference type="EMBL" id="GIX99837.1"/>
    </source>
</evidence>
<dbReference type="InterPro" id="IPR016024">
    <property type="entry name" value="ARM-type_fold"/>
</dbReference>
<dbReference type="SUPFAM" id="SSF48371">
    <property type="entry name" value="ARM repeat"/>
    <property type="match status" value="1"/>
</dbReference>
<name>A0AAV4PXD1_9ARAC</name>
<dbReference type="InterPro" id="IPR058678">
    <property type="entry name" value="ARM_PUB"/>
</dbReference>
<protein>
    <recommendedName>
        <fullName evidence="1">U-box domain-containing protein</fullName>
    </recommendedName>
</protein>
<reference evidence="2 3" key="1">
    <citation type="submission" date="2021-06" db="EMBL/GenBank/DDBJ databases">
        <title>Caerostris darwini draft genome.</title>
        <authorList>
            <person name="Kono N."/>
            <person name="Arakawa K."/>
        </authorList>
    </citation>
    <scope>NUCLEOTIDE SEQUENCE [LARGE SCALE GENOMIC DNA]</scope>
</reference>
<evidence type="ECO:0000313" key="3">
    <source>
        <dbReference type="Proteomes" id="UP001054837"/>
    </source>
</evidence>
<keyword evidence="3" id="KW-1185">Reference proteome</keyword>
<feature type="domain" description="U-box" evidence="1">
    <location>
        <begin position="93"/>
        <end position="243"/>
    </location>
</feature>
<accession>A0AAV4PXD1</accession>
<organism evidence="2 3">
    <name type="scientific">Caerostris darwini</name>
    <dbReference type="NCBI Taxonomy" id="1538125"/>
    <lineage>
        <taxon>Eukaryota</taxon>
        <taxon>Metazoa</taxon>
        <taxon>Ecdysozoa</taxon>
        <taxon>Arthropoda</taxon>
        <taxon>Chelicerata</taxon>
        <taxon>Arachnida</taxon>
        <taxon>Araneae</taxon>
        <taxon>Araneomorphae</taxon>
        <taxon>Entelegynae</taxon>
        <taxon>Araneoidea</taxon>
        <taxon>Araneidae</taxon>
        <taxon>Caerostris</taxon>
    </lineage>
</organism>
<comment type="caution">
    <text evidence="2">The sequence shown here is derived from an EMBL/GenBank/DDBJ whole genome shotgun (WGS) entry which is preliminary data.</text>
</comment>
<dbReference type="AlphaFoldDB" id="A0AAV4PXD1"/>
<evidence type="ECO:0000259" key="1">
    <source>
        <dbReference type="Pfam" id="PF25598"/>
    </source>
</evidence>
<dbReference type="InterPro" id="IPR011989">
    <property type="entry name" value="ARM-like"/>
</dbReference>